<dbReference type="Proteomes" id="UP000202764">
    <property type="component" value="Segment"/>
</dbReference>
<dbReference type="GeneID" id="26639386"/>
<sequence>MGSPDGMAVSHMPEGEDSGTLVRSKVAPTRGRCTYLEPLLWLRPHFE</sequence>
<evidence type="ECO:0000313" key="3">
    <source>
        <dbReference type="Proteomes" id="UP000202764"/>
    </source>
</evidence>
<organism evidence="2 3">
    <name type="scientific">Streptomyces phage SF3</name>
    <dbReference type="NCBI Taxonomy" id="1690818"/>
    <lineage>
        <taxon>Viruses</taxon>
        <taxon>Duplodnaviria</taxon>
        <taxon>Heunggongvirae</taxon>
        <taxon>Uroviricota</taxon>
        <taxon>Caudoviricetes</taxon>
        <taxon>Siftrevirus</taxon>
        <taxon>Siftrevirus SF3</taxon>
    </lineage>
</organism>
<dbReference type="EMBL" id="KT221034">
    <property type="protein sequence ID" value="ALF00172.1"/>
    <property type="molecule type" value="Genomic_DNA"/>
</dbReference>
<gene>
    <name evidence="2" type="ORF">SF3_410</name>
</gene>
<accession>A0A0M4S2J1</accession>
<keyword evidence="3" id="KW-1185">Reference proteome</keyword>
<dbReference type="KEGG" id="vg:26639386"/>
<proteinExistence type="predicted"/>
<name>A0A0M4S2J1_9CAUD</name>
<evidence type="ECO:0000256" key="1">
    <source>
        <dbReference type="SAM" id="MobiDB-lite"/>
    </source>
</evidence>
<feature type="region of interest" description="Disordered" evidence="1">
    <location>
        <begin position="1"/>
        <end position="24"/>
    </location>
</feature>
<evidence type="ECO:0000313" key="2">
    <source>
        <dbReference type="EMBL" id="ALF00172.1"/>
    </source>
</evidence>
<protein>
    <submittedName>
        <fullName evidence="2">Uncharacterized protein</fullName>
    </submittedName>
</protein>
<reference evidence="2 3" key="1">
    <citation type="submission" date="2015-06" db="EMBL/GenBank/DDBJ databases">
        <title>Complete genomic sequence analysis of two virulent actinophages of Streptomyces flavovirens.</title>
        <authorList>
            <person name="Sharaf A."/>
            <person name="Marie E."/>
            <person name="ElBaz R."/>
            <person name="Elmaghraby I."/>
            <person name="Mercati F."/>
        </authorList>
    </citation>
    <scope>NUCLEOTIDE SEQUENCE [LARGE SCALE GENOMIC DNA]</scope>
</reference>
<dbReference type="RefSeq" id="YP_009213168.1">
    <property type="nucleotide sequence ID" value="NC_028952.1"/>
</dbReference>